<feature type="active site" description="Proton donor/acceptor" evidence="3">
    <location>
        <position position="266"/>
    </location>
</feature>
<reference evidence="4 5" key="1">
    <citation type="submission" date="2016-10" db="EMBL/GenBank/DDBJ databases">
        <authorList>
            <person name="de Groot N.N."/>
        </authorList>
    </citation>
    <scope>NUCLEOTIDE SEQUENCE [LARGE SCALE GENOMIC DNA]</scope>
    <source>
        <strain evidence="4 5">DSM 25584</strain>
    </source>
</reference>
<evidence type="ECO:0000256" key="1">
    <source>
        <dbReference type="PIRNR" id="PIRNR006615"/>
    </source>
</evidence>
<feature type="binding site" evidence="2">
    <location>
        <position position="265"/>
    </location>
    <ligand>
        <name>Zn(2+)</name>
        <dbReference type="ChEBI" id="CHEBI:29105"/>
        <note>catalytic</note>
    </ligand>
</feature>
<dbReference type="OrthoDB" id="9772308at2"/>
<keyword evidence="1" id="KW-0645">Protease</keyword>
<keyword evidence="1 4" id="KW-0121">Carboxypeptidase</keyword>
<dbReference type="GO" id="GO:0046872">
    <property type="term" value="F:metal ion binding"/>
    <property type="evidence" value="ECO:0007669"/>
    <property type="project" value="UniProtKB-KW"/>
</dbReference>
<evidence type="ECO:0000256" key="2">
    <source>
        <dbReference type="PIRSR" id="PIRSR006615-1"/>
    </source>
</evidence>
<keyword evidence="5" id="KW-1185">Reference proteome</keyword>
<dbReference type="PANTHER" id="PTHR34217:SF1">
    <property type="entry name" value="CARBOXYPEPTIDASE 1"/>
    <property type="match status" value="1"/>
</dbReference>
<dbReference type="Pfam" id="PF02074">
    <property type="entry name" value="Peptidase_M32"/>
    <property type="match status" value="1"/>
</dbReference>
<dbReference type="RefSeq" id="WP_090022473.1">
    <property type="nucleotide sequence ID" value="NZ_FNCE01000020.1"/>
</dbReference>
<dbReference type="InterPro" id="IPR001333">
    <property type="entry name" value="Peptidase_M32_Taq"/>
</dbReference>
<keyword evidence="1" id="KW-0482">Metalloprotease</keyword>
<dbReference type="PANTHER" id="PTHR34217">
    <property type="entry name" value="METAL-DEPENDENT CARBOXYPEPTIDASE"/>
    <property type="match status" value="1"/>
</dbReference>
<evidence type="ECO:0000313" key="5">
    <source>
        <dbReference type="Proteomes" id="UP000199415"/>
    </source>
</evidence>
<dbReference type="GO" id="GO:0006508">
    <property type="term" value="P:proteolysis"/>
    <property type="evidence" value="ECO:0007669"/>
    <property type="project" value="UniProtKB-UniRule"/>
</dbReference>
<dbReference type="STRING" id="1082479.SAMN05216241_1206"/>
<comment type="catalytic activity">
    <reaction evidence="1">
        <text>Release of a C-terminal amino acid with broad specificity, except for -Pro.</text>
        <dbReference type="EC" id="3.4.17.19"/>
    </reaction>
</comment>
<proteinExistence type="inferred from homology"/>
<feature type="binding site" evidence="2">
    <location>
        <position position="269"/>
    </location>
    <ligand>
        <name>Zn(2+)</name>
        <dbReference type="ChEBI" id="CHEBI:29105"/>
        <note>catalytic</note>
    </ligand>
</feature>
<dbReference type="CDD" id="cd06460">
    <property type="entry name" value="M32_Taq"/>
    <property type="match status" value="1"/>
</dbReference>
<dbReference type="GO" id="GO:0004181">
    <property type="term" value="F:metallocarboxypeptidase activity"/>
    <property type="evidence" value="ECO:0007669"/>
    <property type="project" value="UniProtKB-UniRule"/>
</dbReference>
<protein>
    <recommendedName>
        <fullName evidence="1">Metal-dependent carboxypeptidase</fullName>
        <ecNumber evidence="1">3.4.17.19</ecNumber>
    </recommendedName>
</protein>
<organism evidence="4 5">
    <name type="scientific">Limimonas halophila</name>
    <dbReference type="NCBI Taxonomy" id="1082479"/>
    <lineage>
        <taxon>Bacteria</taxon>
        <taxon>Pseudomonadati</taxon>
        <taxon>Pseudomonadota</taxon>
        <taxon>Alphaproteobacteria</taxon>
        <taxon>Rhodospirillales</taxon>
        <taxon>Rhodovibrionaceae</taxon>
        <taxon>Limimonas</taxon>
    </lineage>
</organism>
<dbReference type="SUPFAM" id="SSF55486">
    <property type="entry name" value="Metalloproteases ('zincins'), catalytic domain"/>
    <property type="match status" value="1"/>
</dbReference>
<name>A0A1G7V5C4_9PROT</name>
<dbReference type="AlphaFoldDB" id="A0A1G7V5C4"/>
<dbReference type="Proteomes" id="UP000199415">
    <property type="component" value="Unassembled WGS sequence"/>
</dbReference>
<dbReference type="EC" id="3.4.17.19" evidence="1"/>
<dbReference type="PROSITE" id="PS52034">
    <property type="entry name" value="PEPTIDASE_M32"/>
    <property type="match status" value="1"/>
</dbReference>
<keyword evidence="1" id="KW-0378">Hydrolase</keyword>
<dbReference type="PRINTS" id="PR00998">
    <property type="entry name" value="CRBOXYPTASET"/>
</dbReference>
<keyword evidence="2" id="KW-0862">Zinc</keyword>
<comment type="function">
    <text evidence="1">Broad specificity carboxypetidase that releases amino acids sequentially from the C-terminus, including neutral, aromatic, polar and basic residues.</text>
</comment>
<keyword evidence="1 2" id="KW-0479">Metal-binding</keyword>
<dbReference type="EMBL" id="FNCE01000020">
    <property type="protein sequence ID" value="SDG54150.1"/>
    <property type="molecule type" value="Genomic_DNA"/>
</dbReference>
<evidence type="ECO:0000256" key="3">
    <source>
        <dbReference type="PIRSR" id="PIRSR006615-2"/>
    </source>
</evidence>
<sequence>MSDAYRELERRFARMAALGEAGGMLNWDAQVMMPSGGAEARSEQLAALDVTAHEMLTDPRVGELLDTAEQHANALDGWQQANLAEMRRQWRHATAVPSALVEALTRATKQCEMVWREAKPDSDFARVKPYLGEVLRLVREEAAAKGEALGLSPYDALLDQFEPGMRAERVTQIFDDLAGFLPHFLDDVLRHQAAGPAPEPPQGPFPQAKQEALAARLMRTMGLETAHSRLDTSSHPFTGGAPDDIRITTRWDERDFTTGAMAVIHETGHALYERGLPGDWRRQPVGEARGMALHESQALLAEMQVSRGEHFLRHAAPVMREALGGSGPAWEADNLHRLATRVAPGYIRVDADEVTYPAHVILRYRLETALISGDMPLDELPGAWNAGMQDLLGITPPEDRLGCLQDIHWFDGGWGYFPTYTLGAIAAAQLYRAACTAEPGIPSYLERGDVSPLLTWLREHVHGLGSSLSTDEILRRATGRGLDVEAFKGHLRERYLAP</sequence>
<comment type="cofactor">
    <cofactor evidence="2">
        <name>Zn(2+)</name>
        <dbReference type="ChEBI" id="CHEBI:29105"/>
    </cofactor>
    <text evidence="2">Binds 1 zinc ion per subunit.</text>
</comment>
<gene>
    <name evidence="4" type="ORF">SAMN05216241_1206</name>
</gene>
<evidence type="ECO:0000313" key="4">
    <source>
        <dbReference type="EMBL" id="SDG54150.1"/>
    </source>
</evidence>
<feature type="binding site" evidence="2">
    <location>
        <position position="295"/>
    </location>
    <ligand>
        <name>Zn(2+)</name>
        <dbReference type="ChEBI" id="CHEBI:29105"/>
        <note>catalytic</note>
    </ligand>
</feature>
<dbReference type="PIRSF" id="PIRSF006615">
    <property type="entry name" value="Zn_crbxpep_Taq"/>
    <property type="match status" value="1"/>
</dbReference>
<accession>A0A1G7V5C4</accession>
<comment type="similarity">
    <text evidence="1">Belongs to the peptidase M32 family.</text>
</comment>
<dbReference type="Gene3D" id="1.10.1370.30">
    <property type="match status" value="1"/>
</dbReference>